<evidence type="ECO:0000259" key="2">
    <source>
        <dbReference type="Pfam" id="PF23983"/>
    </source>
</evidence>
<organism evidence="3">
    <name type="scientific">viral metagenome</name>
    <dbReference type="NCBI Taxonomy" id="1070528"/>
    <lineage>
        <taxon>unclassified sequences</taxon>
        <taxon>metagenomes</taxon>
        <taxon>organismal metagenomes</taxon>
    </lineage>
</organism>
<dbReference type="EMBL" id="MN740006">
    <property type="protein sequence ID" value="QHT83067.1"/>
    <property type="molecule type" value="Genomic_DNA"/>
</dbReference>
<keyword evidence="1" id="KW-1133">Transmembrane helix</keyword>
<protein>
    <recommendedName>
        <fullName evidence="2">Minor capsid protein P11 C-terminal conserved region domain-containing protein</fullName>
    </recommendedName>
</protein>
<dbReference type="InterPro" id="IPR055730">
    <property type="entry name" value="P11_C"/>
</dbReference>
<keyword evidence="1" id="KW-0472">Membrane</keyword>
<accession>A0A6C0HRW2</accession>
<feature type="transmembrane region" description="Helical" evidence="1">
    <location>
        <begin position="10"/>
        <end position="28"/>
    </location>
</feature>
<feature type="domain" description="Minor capsid protein P11 C-terminal conserved region" evidence="2">
    <location>
        <begin position="65"/>
        <end position="147"/>
    </location>
</feature>
<keyword evidence="1" id="KW-0812">Transmembrane</keyword>
<sequence length="153" mass="16983">MKSFGFKSDVVRNTIVIALVIVISFILWNKFGTSSPKYYETIEQMQKKKPVPANINDPTAEFQTINSNQLLPKDTNSEWNNLNPSGTGELSNINLLKSGWQIGIDTVGQTLRNANLQLRSEPPNPQISVGPWNNSTITPDFMRVPLEIGAGPQ</sequence>
<dbReference type="AlphaFoldDB" id="A0A6C0HRW2"/>
<evidence type="ECO:0000313" key="3">
    <source>
        <dbReference type="EMBL" id="QHT83067.1"/>
    </source>
</evidence>
<proteinExistence type="predicted"/>
<name>A0A6C0HRW2_9ZZZZ</name>
<evidence type="ECO:0000256" key="1">
    <source>
        <dbReference type="SAM" id="Phobius"/>
    </source>
</evidence>
<reference evidence="3" key="1">
    <citation type="journal article" date="2020" name="Nature">
        <title>Giant virus diversity and host interactions through global metagenomics.</title>
        <authorList>
            <person name="Schulz F."/>
            <person name="Roux S."/>
            <person name="Paez-Espino D."/>
            <person name="Jungbluth S."/>
            <person name="Walsh D.A."/>
            <person name="Denef V.J."/>
            <person name="McMahon K.D."/>
            <person name="Konstantinidis K.T."/>
            <person name="Eloe-Fadrosh E.A."/>
            <person name="Kyrpides N.C."/>
            <person name="Woyke T."/>
        </authorList>
    </citation>
    <scope>NUCLEOTIDE SEQUENCE</scope>
    <source>
        <strain evidence="3">GVMAG-M-3300023184-167</strain>
    </source>
</reference>
<dbReference type="Pfam" id="PF23983">
    <property type="entry name" value="P11_C"/>
    <property type="match status" value="1"/>
</dbReference>